<accession>A0ABS9IDZ5</accession>
<keyword evidence="2" id="KW-1185">Reference proteome</keyword>
<comment type="caution">
    <text evidence="1">The sequence shown here is derived from an EMBL/GenBank/DDBJ whole genome shotgun (WGS) entry which is preliminary data.</text>
</comment>
<organism evidence="1 2">
    <name type="scientific">Pseudomonas petrae</name>
    <dbReference type="NCBI Taxonomy" id="2912190"/>
    <lineage>
        <taxon>Bacteria</taxon>
        <taxon>Pseudomonadati</taxon>
        <taxon>Pseudomonadota</taxon>
        <taxon>Gammaproteobacteria</taxon>
        <taxon>Pseudomonadales</taxon>
        <taxon>Pseudomonadaceae</taxon>
        <taxon>Pseudomonas</taxon>
    </lineage>
</organism>
<proteinExistence type="predicted"/>
<dbReference type="RefSeq" id="WP_237254604.1">
    <property type="nucleotide sequence ID" value="NZ_JAKJXH010000036.1"/>
</dbReference>
<name>A0ABS9IDZ5_9PSED</name>
<evidence type="ECO:0000313" key="1">
    <source>
        <dbReference type="EMBL" id="MCF7545298.1"/>
    </source>
</evidence>
<sequence length="180" mass="20185">MDAKNLAVLLKLKNAMDEAKPSATKQSSASFSAESLNTLKELAKKRFENAERGSAKDAIKFVRAECRSCKAIYSLEPESYRPYWTCSACKRAKKQKQLDEAEAKRVAQYAKATGTKVQQVERAIQDIKAKIDLDDGLNRIGLLLRLNELEKKLELEKVHAISKLNSVRPRKVPGSYGSNR</sequence>
<dbReference type="EMBL" id="JAKJXH010000036">
    <property type="protein sequence ID" value="MCF7545298.1"/>
    <property type="molecule type" value="Genomic_DNA"/>
</dbReference>
<evidence type="ECO:0000313" key="2">
    <source>
        <dbReference type="Proteomes" id="UP001162905"/>
    </source>
</evidence>
<reference evidence="1" key="1">
    <citation type="submission" date="2022-01" db="EMBL/GenBank/DDBJ databases">
        <title>Pseudomonas sp. nov. isolated from Antarctic regolith.</title>
        <authorList>
            <person name="Novakova D."/>
            <person name="Sedlar K."/>
        </authorList>
    </citation>
    <scope>NUCLEOTIDE SEQUENCE</scope>
    <source>
        <strain evidence="1">P2647</strain>
    </source>
</reference>
<dbReference type="Proteomes" id="UP001162905">
    <property type="component" value="Unassembled WGS sequence"/>
</dbReference>
<gene>
    <name evidence="1" type="ORF">L4G47_24175</name>
</gene>
<protein>
    <submittedName>
        <fullName evidence="1">Uncharacterized protein</fullName>
    </submittedName>
</protein>